<reference evidence="1 2" key="1">
    <citation type="submission" date="2021-06" db="EMBL/GenBank/DDBJ databases">
        <authorList>
            <person name="Palmer J.M."/>
        </authorList>
    </citation>
    <scope>NUCLEOTIDE SEQUENCE [LARGE SCALE GENOMIC DNA]</scope>
    <source>
        <strain evidence="1 2">XC_2019</strain>
        <tissue evidence="1">Muscle</tissue>
    </source>
</reference>
<comment type="caution">
    <text evidence="1">The sequence shown here is derived from an EMBL/GenBank/DDBJ whole genome shotgun (WGS) entry which is preliminary data.</text>
</comment>
<protein>
    <submittedName>
        <fullName evidence="1">Uncharacterized protein</fullName>
    </submittedName>
</protein>
<name>A0ABV0QK75_9TELE</name>
<dbReference type="EMBL" id="JAHRIN010014819">
    <property type="protein sequence ID" value="MEQ2196195.1"/>
    <property type="molecule type" value="Genomic_DNA"/>
</dbReference>
<keyword evidence="2" id="KW-1185">Reference proteome</keyword>
<accession>A0ABV0QK75</accession>
<gene>
    <name evidence="1" type="ORF">XENOCAPTIV_026083</name>
</gene>
<dbReference type="Proteomes" id="UP001434883">
    <property type="component" value="Unassembled WGS sequence"/>
</dbReference>
<evidence type="ECO:0000313" key="2">
    <source>
        <dbReference type="Proteomes" id="UP001434883"/>
    </source>
</evidence>
<evidence type="ECO:0000313" key="1">
    <source>
        <dbReference type="EMBL" id="MEQ2196195.1"/>
    </source>
</evidence>
<proteinExistence type="predicted"/>
<organism evidence="1 2">
    <name type="scientific">Xenoophorus captivus</name>
    <dbReference type="NCBI Taxonomy" id="1517983"/>
    <lineage>
        <taxon>Eukaryota</taxon>
        <taxon>Metazoa</taxon>
        <taxon>Chordata</taxon>
        <taxon>Craniata</taxon>
        <taxon>Vertebrata</taxon>
        <taxon>Euteleostomi</taxon>
        <taxon>Actinopterygii</taxon>
        <taxon>Neopterygii</taxon>
        <taxon>Teleostei</taxon>
        <taxon>Neoteleostei</taxon>
        <taxon>Acanthomorphata</taxon>
        <taxon>Ovalentaria</taxon>
        <taxon>Atherinomorphae</taxon>
        <taxon>Cyprinodontiformes</taxon>
        <taxon>Goodeidae</taxon>
        <taxon>Xenoophorus</taxon>
    </lineage>
</organism>
<sequence length="117" mass="13157">MQKTLAAKDVLSRMTAGPPDAIVQGIQIRFACVLDDNDALFAAASCPKFNLLWLRDADRREQVKELLTAECCTTAPAAQSPPSVPPRRPAKVRWTFSLLRYSQRRTPTLQKRKSWTT</sequence>